<dbReference type="GO" id="GO:0019432">
    <property type="term" value="P:triglyceride biosynthetic process"/>
    <property type="evidence" value="ECO:0007669"/>
    <property type="project" value="TreeGrafter"/>
</dbReference>
<accession>A0A023B9A8</accession>
<dbReference type="EC" id="2.3.1.-" evidence="14"/>
<evidence type="ECO:0000256" key="13">
    <source>
        <dbReference type="ARBA" id="ARBA00023315"/>
    </source>
</evidence>
<dbReference type="AlphaFoldDB" id="A0A023B9A8"/>
<name>A0A023B9A8_GRENI</name>
<evidence type="ECO:0000256" key="12">
    <source>
        <dbReference type="ARBA" id="ARBA00023136"/>
    </source>
</evidence>
<comment type="subcellular location">
    <subcellularLocation>
        <location evidence="1 14">Endoplasmic reticulum membrane</location>
        <topology evidence="1 14">Multi-pass membrane protein</topology>
    </subcellularLocation>
</comment>
<keyword evidence="5" id="KW-0444">Lipid biosynthesis</keyword>
<evidence type="ECO:0000256" key="10">
    <source>
        <dbReference type="ARBA" id="ARBA00022989"/>
    </source>
</evidence>
<comment type="pathway">
    <text evidence="3">Lipid metabolism.</text>
</comment>
<dbReference type="VEuPathDB" id="CryptoDB:GNI_051720"/>
<evidence type="ECO:0000256" key="8">
    <source>
        <dbReference type="ARBA" id="ARBA00022798"/>
    </source>
</evidence>
<comment type="pathway">
    <text evidence="2">Glycerolipid metabolism; triacylglycerol biosynthesis.</text>
</comment>
<comment type="caution">
    <text evidence="15">The sequence shown here is derived from an EMBL/GenBank/DDBJ whole genome shotgun (WGS) entry which is preliminary data.</text>
</comment>
<evidence type="ECO:0000256" key="5">
    <source>
        <dbReference type="ARBA" id="ARBA00022516"/>
    </source>
</evidence>
<keyword evidence="6 14" id="KW-0808">Transferase</keyword>
<evidence type="ECO:0000256" key="6">
    <source>
        <dbReference type="ARBA" id="ARBA00022679"/>
    </source>
</evidence>
<dbReference type="Pfam" id="PF03982">
    <property type="entry name" value="DAGAT"/>
    <property type="match status" value="1"/>
</dbReference>
<dbReference type="GO" id="GO:0004144">
    <property type="term" value="F:diacylglycerol O-acyltransferase activity"/>
    <property type="evidence" value="ECO:0007669"/>
    <property type="project" value="TreeGrafter"/>
</dbReference>
<dbReference type="PANTHER" id="PTHR12317">
    <property type="entry name" value="DIACYLGLYCEROL O-ACYLTRANSFERASE"/>
    <property type="match status" value="1"/>
</dbReference>
<evidence type="ECO:0000256" key="4">
    <source>
        <dbReference type="ARBA" id="ARBA00005420"/>
    </source>
</evidence>
<keyword evidence="16" id="KW-1185">Reference proteome</keyword>
<evidence type="ECO:0000256" key="9">
    <source>
        <dbReference type="ARBA" id="ARBA00022824"/>
    </source>
</evidence>
<sequence>MVSSCARKVPWVAILFYLHFFPVWVLSFVAPAAILWTRSRLLMVLYTLLVVWIYYPRDAPKIFQYLQLLYFFEIPRYYKESSFRILYPQQHPQLCKILCLFDDAVEWQQRPDGHKHKEIGLTPEAIVVLTAFKPTALKLTALKQKAAIDGRVVKTVASEYPCDIWMCAPHGFTSNGWGQLSMCPFFNDIMNCVSTALYYFGHLIIAYTSLLGNPHPVTSEAIDRTLGQRRAISIVPGGFEEATIMSHNIDRLYLLKRYGIFKKAVDHCAGLVPYFTFGENRAYYNLQGFWKIRQTLNHFSIPGVIPWGMFLWLPKTNMFHIIVGKRITPQDGESVLDLKTRYLEQLTELHDIYGKEYYKNTYNHLEIW</sequence>
<dbReference type="PANTHER" id="PTHR12317:SF0">
    <property type="entry name" value="ACYLTRANSFERASE"/>
    <property type="match status" value="1"/>
</dbReference>
<dbReference type="GO" id="GO:0005789">
    <property type="term" value="C:endoplasmic reticulum membrane"/>
    <property type="evidence" value="ECO:0007669"/>
    <property type="project" value="UniProtKB-SubCell"/>
</dbReference>
<evidence type="ECO:0000256" key="2">
    <source>
        <dbReference type="ARBA" id="ARBA00004771"/>
    </source>
</evidence>
<proteinExistence type="inferred from homology"/>
<reference evidence="15" key="1">
    <citation type="submission" date="2013-12" db="EMBL/GenBank/DDBJ databases">
        <authorList>
            <person name="Omoto C.K."/>
            <person name="Sibley D."/>
            <person name="Venepally P."/>
            <person name="Hadjithomas M."/>
            <person name="Karamycheva S."/>
            <person name="Brunk B."/>
            <person name="Roos D."/>
            <person name="Caler E."/>
            <person name="Lorenzi H."/>
        </authorList>
    </citation>
    <scope>NUCLEOTIDE SEQUENCE</scope>
</reference>
<dbReference type="Proteomes" id="UP000019763">
    <property type="component" value="Unassembled WGS sequence"/>
</dbReference>
<keyword evidence="11" id="KW-0443">Lipid metabolism</keyword>
<protein>
    <recommendedName>
        <fullName evidence="14">Acyltransferase</fullName>
        <ecNumber evidence="14">2.3.1.-</ecNumber>
    </recommendedName>
</protein>
<evidence type="ECO:0000256" key="14">
    <source>
        <dbReference type="RuleBase" id="RU367023"/>
    </source>
</evidence>
<evidence type="ECO:0000256" key="11">
    <source>
        <dbReference type="ARBA" id="ARBA00023098"/>
    </source>
</evidence>
<dbReference type="InterPro" id="IPR007130">
    <property type="entry name" value="DAGAT"/>
</dbReference>
<keyword evidence="9 14" id="KW-0256">Endoplasmic reticulum</keyword>
<feature type="transmembrane region" description="Helical" evidence="14">
    <location>
        <begin position="12"/>
        <end position="33"/>
    </location>
</feature>
<keyword evidence="10 14" id="KW-1133">Transmembrane helix</keyword>
<organism evidence="15 16">
    <name type="scientific">Gregarina niphandrodes</name>
    <name type="common">Septate eugregarine</name>
    <dbReference type="NCBI Taxonomy" id="110365"/>
    <lineage>
        <taxon>Eukaryota</taxon>
        <taxon>Sar</taxon>
        <taxon>Alveolata</taxon>
        <taxon>Apicomplexa</taxon>
        <taxon>Conoidasida</taxon>
        <taxon>Gregarinasina</taxon>
        <taxon>Eugregarinorida</taxon>
        <taxon>Gregarinidae</taxon>
        <taxon>Gregarina</taxon>
    </lineage>
</organism>
<evidence type="ECO:0000256" key="3">
    <source>
        <dbReference type="ARBA" id="ARBA00005189"/>
    </source>
</evidence>
<dbReference type="EMBL" id="AFNH02000395">
    <property type="protein sequence ID" value="EZG72215.1"/>
    <property type="molecule type" value="Genomic_DNA"/>
</dbReference>
<evidence type="ECO:0000256" key="7">
    <source>
        <dbReference type="ARBA" id="ARBA00022692"/>
    </source>
</evidence>
<dbReference type="OrthoDB" id="264532at2759"/>
<keyword evidence="12 14" id="KW-0472">Membrane</keyword>
<evidence type="ECO:0000313" key="16">
    <source>
        <dbReference type="Proteomes" id="UP000019763"/>
    </source>
</evidence>
<keyword evidence="13 15" id="KW-0012">Acyltransferase</keyword>
<dbReference type="GO" id="GO:0006071">
    <property type="term" value="P:glycerol metabolic process"/>
    <property type="evidence" value="ECO:0007669"/>
    <property type="project" value="UniProtKB-KW"/>
</dbReference>
<evidence type="ECO:0000256" key="1">
    <source>
        <dbReference type="ARBA" id="ARBA00004477"/>
    </source>
</evidence>
<dbReference type="RefSeq" id="XP_011129791.1">
    <property type="nucleotide sequence ID" value="XM_011131489.1"/>
</dbReference>
<comment type="similarity">
    <text evidence="4 14">Belongs to the diacylglycerol acyltransferase family.</text>
</comment>
<keyword evidence="7 14" id="KW-0812">Transmembrane</keyword>
<evidence type="ECO:0000313" key="15">
    <source>
        <dbReference type="EMBL" id="EZG72215.1"/>
    </source>
</evidence>
<keyword evidence="8" id="KW-0319">Glycerol metabolism</keyword>
<comment type="caution">
    <text evidence="14">Lacks conserved residue(s) required for the propagation of feature annotation.</text>
</comment>
<gene>
    <name evidence="15" type="ORF">GNI_051720</name>
</gene>
<dbReference type="GeneID" id="22911913"/>